<dbReference type="PANTHER" id="PTHR43289">
    <property type="entry name" value="MITOGEN-ACTIVATED PROTEIN KINASE KINASE KINASE 20-RELATED"/>
    <property type="match status" value="1"/>
</dbReference>
<reference evidence="8 9" key="1">
    <citation type="submission" date="2018-05" db="EMBL/GenBank/DDBJ databases">
        <title>A metagenomic window into the 2 km-deep terrestrial subsurface aquifer revealed taxonomically and functionally diverse microbial community comprising novel uncultured bacterial lineages.</title>
        <authorList>
            <person name="Kadnikov V.V."/>
            <person name="Mardanov A.V."/>
            <person name="Beletsky A.V."/>
            <person name="Banks D."/>
            <person name="Pimenov N.V."/>
            <person name="Frank Y.A."/>
            <person name="Karnachuk O.V."/>
            <person name="Ravin N.V."/>
        </authorList>
    </citation>
    <scope>NUCLEOTIDE SEQUENCE [LARGE SCALE GENOMIC DNA]</scope>
    <source>
        <strain evidence="8">BY5</strain>
    </source>
</reference>
<keyword evidence="6" id="KW-1133">Transmembrane helix</keyword>
<sequence length="428" mass="46789">MIGTIINGRYELLQTLSESHQFEVFTALERETGATVVVKLLREELCDNQERVRIFCEEVKAFAALSHPGIVHILDMDQFGRRPFVVTELVEGVDLKTWMQSGTASFKDVGRVVQELATVLQYACDQKVTRRSIKVSNVFRRRDGSIKVLTFSHPRLKLVGAESRSYDEAAGVQSDLFFLGTTMFELLTGESPIRKRGGLHELWESRLRQALRVRHAHLTPDDIDRVVDFLDRTLTRNVQRRFESHAAFLMGLSDLLHASEGALRKERGPAARVALATAAEVVDAIHGRLPGPSVGSVGSARSAAADVAPLAIGRQARQAVSPARLGSEAAASLGAGAAMLAVSADSGGAALAISAEAEPLPAEPSPDLEEDVPPASSSPRLTVVSRSGRTAATSQIWRKAEEQTRWWRNPLFLMGGLLLLMIILILFW</sequence>
<gene>
    <name evidence="8" type="ORF">OZSIB_3454</name>
</gene>
<dbReference type="PROSITE" id="PS50011">
    <property type="entry name" value="PROTEIN_KINASE_DOM"/>
    <property type="match status" value="1"/>
</dbReference>
<dbReference type="SMART" id="SM00220">
    <property type="entry name" value="S_TKc"/>
    <property type="match status" value="1"/>
</dbReference>
<keyword evidence="6" id="KW-0472">Membrane</keyword>
<organism evidence="8 9">
    <name type="scientific">Candidatus Ozemobacter sibiricus</name>
    <dbReference type="NCBI Taxonomy" id="2268124"/>
    <lineage>
        <taxon>Bacteria</taxon>
        <taxon>Candidatus Ozemobacteria</taxon>
        <taxon>Candidatus Ozemobacterales</taxon>
        <taxon>Candidatus Ozemobacteraceae</taxon>
        <taxon>Candidatus Ozemobacter</taxon>
    </lineage>
</organism>
<dbReference type="Gene3D" id="3.30.200.20">
    <property type="entry name" value="Phosphorylase Kinase, domain 1"/>
    <property type="match status" value="1"/>
</dbReference>
<accession>A0A367ZSB7</accession>
<evidence type="ECO:0000313" key="8">
    <source>
        <dbReference type="EMBL" id="RCK80272.1"/>
    </source>
</evidence>
<dbReference type="GO" id="GO:0004674">
    <property type="term" value="F:protein serine/threonine kinase activity"/>
    <property type="evidence" value="ECO:0007669"/>
    <property type="project" value="UniProtKB-KW"/>
</dbReference>
<keyword evidence="4" id="KW-0067">ATP-binding</keyword>
<feature type="domain" description="Protein kinase" evidence="7">
    <location>
        <begin position="10"/>
        <end position="256"/>
    </location>
</feature>
<dbReference type="Proteomes" id="UP000252355">
    <property type="component" value="Unassembled WGS sequence"/>
</dbReference>
<dbReference type="AlphaFoldDB" id="A0A367ZSB7"/>
<name>A0A367ZSB7_9BACT</name>
<evidence type="ECO:0000256" key="6">
    <source>
        <dbReference type="SAM" id="Phobius"/>
    </source>
</evidence>
<dbReference type="Gene3D" id="1.10.510.10">
    <property type="entry name" value="Transferase(Phosphotransferase) domain 1"/>
    <property type="match status" value="1"/>
</dbReference>
<dbReference type="PANTHER" id="PTHR43289:SF6">
    <property type="entry name" value="SERINE_THREONINE-PROTEIN KINASE NEKL-3"/>
    <property type="match status" value="1"/>
</dbReference>
<dbReference type="InterPro" id="IPR011009">
    <property type="entry name" value="Kinase-like_dom_sf"/>
</dbReference>
<keyword evidence="3 8" id="KW-0418">Kinase</keyword>
<keyword evidence="8" id="KW-0723">Serine/threonine-protein kinase</keyword>
<evidence type="ECO:0000313" key="9">
    <source>
        <dbReference type="Proteomes" id="UP000252355"/>
    </source>
</evidence>
<evidence type="ECO:0000256" key="2">
    <source>
        <dbReference type="ARBA" id="ARBA00022741"/>
    </source>
</evidence>
<keyword evidence="1" id="KW-0808">Transferase</keyword>
<feature type="region of interest" description="Disordered" evidence="5">
    <location>
        <begin position="359"/>
        <end position="387"/>
    </location>
</feature>
<feature type="transmembrane region" description="Helical" evidence="6">
    <location>
        <begin position="406"/>
        <end position="427"/>
    </location>
</feature>
<dbReference type="SUPFAM" id="SSF56112">
    <property type="entry name" value="Protein kinase-like (PK-like)"/>
    <property type="match status" value="1"/>
</dbReference>
<feature type="compositionally biased region" description="Polar residues" evidence="5">
    <location>
        <begin position="375"/>
        <end position="387"/>
    </location>
</feature>
<proteinExistence type="predicted"/>
<protein>
    <submittedName>
        <fullName evidence="8">Serine/threonine protein kinase PrkC, regulator of stationary phase</fullName>
    </submittedName>
</protein>
<dbReference type="Pfam" id="PF00069">
    <property type="entry name" value="Pkinase"/>
    <property type="match status" value="1"/>
</dbReference>
<keyword evidence="2" id="KW-0547">Nucleotide-binding</keyword>
<dbReference type="InterPro" id="IPR000719">
    <property type="entry name" value="Prot_kinase_dom"/>
</dbReference>
<evidence type="ECO:0000256" key="5">
    <source>
        <dbReference type="SAM" id="MobiDB-lite"/>
    </source>
</evidence>
<dbReference type="EMBL" id="QOQW01000007">
    <property type="protein sequence ID" value="RCK80272.1"/>
    <property type="molecule type" value="Genomic_DNA"/>
</dbReference>
<evidence type="ECO:0000256" key="1">
    <source>
        <dbReference type="ARBA" id="ARBA00022679"/>
    </source>
</evidence>
<evidence type="ECO:0000256" key="4">
    <source>
        <dbReference type="ARBA" id="ARBA00022840"/>
    </source>
</evidence>
<comment type="caution">
    <text evidence="8">The sequence shown here is derived from an EMBL/GenBank/DDBJ whole genome shotgun (WGS) entry which is preliminary data.</text>
</comment>
<keyword evidence="6" id="KW-0812">Transmembrane</keyword>
<dbReference type="GO" id="GO:0005524">
    <property type="term" value="F:ATP binding"/>
    <property type="evidence" value="ECO:0007669"/>
    <property type="project" value="UniProtKB-KW"/>
</dbReference>
<evidence type="ECO:0000259" key="7">
    <source>
        <dbReference type="PROSITE" id="PS50011"/>
    </source>
</evidence>
<evidence type="ECO:0000256" key="3">
    <source>
        <dbReference type="ARBA" id="ARBA00022777"/>
    </source>
</evidence>